<dbReference type="AlphaFoldDB" id="A0A1T4W1C4"/>
<reference evidence="1 2" key="1">
    <citation type="submission" date="2017-02" db="EMBL/GenBank/DDBJ databases">
        <authorList>
            <person name="Peterson S.W."/>
        </authorList>
    </citation>
    <scope>NUCLEOTIDE SEQUENCE [LARGE SCALE GENOMIC DNA]</scope>
    <source>
        <strain evidence="1 2">ATCC 35992</strain>
    </source>
</reference>
<evidence type="ECO:0000313" key="2">
    <source>
        <dbReference type="Proteomes" id="UP000190814"/>
    </source>
</evidence>
<protein>
    <submittedName>
        <fullName evidence="1">Uncharacterized protein</fullName>
    </submittedName>
</protein>
<dbReference type="EMBL" id="FUXZ01000015">
    <property type="protein sequence ID" value="SKA71052.1"/>
    <property type="molecule type" value="Genomic_DNA"/>
</dbReference>
<name>A0A1T4W1C4_9FIRM</name>
<proteinExistence type="predicted"/>
<evidence type="ECO:0000313" key="1">
    <source>
        <dbReference type="EMBL" id="SKA71052.1"/>
    </source>
</evidence>
<accession>A0A1T4W1C4</accession>
<dbReference type="STRING" id="39495.SAMN02745111_02146"/>
<keyword evidence="2" id="KW-1185">Reference proteome</keyword>
<dbReference type="Proteomes" id="UP000190814">
    <property type="component" value="Unassembled WGS sequence"/>
</dbReference>
<organism evidence="1 2">
    <name type="scientific">Eubacterium uniforme</name>
    <dbReference type="NCBI Taxonomy" id="39495"/>
    <lineage>
        <taxon>Bacteria</taxon>
        <taxon>Bacillati</taxon>
        <taxon>Bacillota</taxon>
        <taxon>Clostridia</taxon>
        <taxon>Eubacteriales</taxon>
        <taxon>Eubacteriaceae</taxon>
        <taxon>Eubacterium</taxon>
    </lineage>
</organism>
<gene>
    <name evidence="1" type="ORF">SAMN02745111_02146</name>
</gene>
<sequence length="106" mass="12222">MYEEILMACKEWIYNIQILYADKLDIDIEVDNAKELVVNIDSDNYLGQLCISGPDFRPYNFVEFTILDINQDIGKVPAFWYGDKEGNAAQEIIDNLNIGLELLLQE</sequence>